<keyword evidence="1" id="KW-0812">Transmembrane</keyword>
<dbReference type="OrthoDB" id="3556670at2"/>
<comment type="caution">
    <text evidence="2">The sequence shown here is derived from an EMBL/GenBank/DDBJ whole genome shotgun (WGS) entry which is preliminary data.</text>
</comment>
<keyword evidence="1" id="KW-0472">Membrane</keyword>
<feature type="transmembrane region" description="Helical" evidence="1">
    <location>
        <begin position="6"/>
        <end position="29"/>
    </location>
</feature>
<dbReference type="RefSeq" id="WP_132878914.1">
    <property type="nucleotide sequence ID" value="NZ_SLXQ01000010.1"/>
</dbReference>
<dbReference type="Proteomes" id="UP000294911">
    <property type="component" value="Unassembled WGS sequence"/>
</dbReference>
<keyword evidence="3" id="KW-1185">Reference proteome</keyword>
<name>A0A4R2QNL4_9PSEU</name>
<proteinExistence type="predicted"/>
<evidence type="ECO:0000313" key="3">
    <source>
        <dbReference type="Proteomes" id="UP000294911"/>
    </source>
</evidence>
<reference evidence="2 3" key="1">
    <citation type="submission" date="2019-03" db="EMBL/GenBank/DDBJ databases">
        <title>Genomic Encyclopedia of Type Strains, Phase IV (KMG-IV): sequencing the most valuable type-strain genomes for metagenomic binning, comparative biology and taxonomic classification.</title>
        <authorList>
            <person name="Goeker M."/>
        </authorList>
    </citation>
    <scope>NUCLEOTIDE SEQUENCE [LARGE SCALE GENOMIC DNA]</scope>
    <source>
        <strain evidence="2 3">DSM 45765</strain>
    </source>
</reference>
<gene>
    <name evidence="2" type="ORF">EV191_110216</name>
</gene>
<keyword evidence="1" id="KW-1133">Transmembrane helix</keyword>
<dbReference type="AlphaFoldDB" id="A0A4R2QNL4"/>
<evidence type="ECO:0000256" key="1">
    <source>
        <dbReference type="SAM" id="Phobius"/>
    </source>
</evidence>
<dbReference type="EMBL" id="SLXQ01000010">
    <property type="protein sequence ID" value="TCP48655.1"/>
    <property type="molecule type" value="Genomic_DNA"/>
</dbReference>
<evidence type="ECO:0000313" key="2">
    <source>
        <dbReference type="EMBL" id="TCP48655.1"/>
    </source>
</evidence>
<organism evidence="2 3">
    <name type="scientific">Tamaricihabitans halophyticus</name>
    <dbReference type="NCBI Taxonomy" id="1262583"/>
    <lineage>
        <taxon>Bacteria</taxon>
        <taxon>Bacillati</taxon>
        <taxon>Actinomycetota</taxon>
        <taxon>Actinomycetes</taxon>
        <taxon>Pseudonocardiales</taxon>
        <taxon>Pseudonocardiaceae</taxon>
        <taxon>Tamaricihabitans</taxon>
    </lineage>
</organism>
<protein>
    <submittedName>
        <fullName evidence="2">Uncharacterized protein</fullName>
    </submittedName>
</protein>
<accession>A0A4R2QNL4</accession>
<sequence length="102" mass="11240">MSAVVFVVIAALFAAMALFMLSSAVLTLLQGPRRAVERLRKDLAKAAGEGRLAEISPATAYPLSVEMIREAAELDGYQYVDVYRRNGMGLLRFRLTEGTHHE</sequence>